<organism evidence="1 2">
    <name type="scientific">Ramazzottius varieornatus</name>
    <name type="common">Water bear</name>
    <name type="synonym">Tardigrade</name>
    <dbReference type="NCBI Taxonomy" id="947166"/>
    <lineage>
        <taxon>Eukaryota</taxon>
        <taxon>Metazoa</taxon>
        <taxon>Ecdysozoa</taxon>
        <taxon>Tardigrada</taxon>
        <taxon>Eutardigrada</taxon>
        <taxon>Parachela</taxon>
        <taxon>Hypsibioidea</taxon>
        <taxon>Ramazzottiidae</taxon>
        <taxon>Ramazzottius</taxon>
    </lineage>
</organism>
<reference evidence="1 2" key="1">
    <citation type="journal article" date="2016" name="Nat. Commun.">
        <title>Extremotolerant tardigrade genome and improved radiotolerance of human cultured cells by tardigrade-unique protein.</title>
        <authorList>
            <person name="Hashimoto T."/>
            <person name="Horikawa D.D."/>
            <person name="Saito Y."/>
            <person name="Kuwahara H."/>
            <person name="Kozuka-Hata H."/>
            <person name="Shin-I T."/>
            <person name="Minakuchi Y."/>
            <person name="Ohishi K."/>
            <person name="Motoyama A."/>
            <person name="Aizu T."/>
            <person name="Enomoto A."/>
            <person name="Kondo K."/>
            <person name="Tanaka S."/>
            <person name="Hara Y."/>
            <person name="Koshikawa S."/>
            <person name="Sagara H."/>
            <person name="Miura T."/>
            <person name="Yokobori S."/>
            <person name="Miyagawa K."/>
            <person name="Suzuki Y."/>
            <person name="Kubo T."/>
            <person name="Oyama M."/>
            <person name="Kohara Y."/>
            <person name="Fujiyama A."/>
            <person name="Arakawa K."/>
            <person name="Katayama T."/>
            <person name="Toyoda A."/>
            <person name="Kunieda T."/>
        </authorList>
    </citation>
    <scope>NUCLEOTIDE SEQUENCE [LARGE SCALE GENOMIC DNA]</scope>
    <source>
        <strain evidence="1 2">YOKOZUNA-1</strain>
    </source>
</reference>
<name>A0A1D1W5J5_RAMVA</name>
<evidence type="ECO:0000313" key="2">
    <source>
        <dbReference type="Proteomes" id="UP000186922"/>
    </source>
</evidence>
<protein>
    <submittedName>
        <fullName evidence="1">Uncharacterized protein</fullName>
    </submittedName>
</protein>
<proteinExistence type="predicted"/>
<dbReference type="EMBL" id="BDGG01000014">
    <property type="protein sequence ID" value="GAV06704.1"/>
    <property type="molecule type" value="Genomic_DNA"/>
</dbReference>
<dbReference type="Proteomes" id="UP000186922">
    <property type="component" value="Unassembled WGS sequence"/>
</dbReference>
<accession>A0A1D1W5J5</accession>
<gene>
    <name evidence="1" type="primary">RvY_16649-1</name>
    <name evidence="1" type="synonym">RvY_16649.1</name>
    <name evidence="1" type="ORF">RvY_16649</name>
</gene>
<comment type="caution">
    <text evidence="1">The sequence shown here is derived from an EMBL/GenBank/DDBJ whole genome shotgun (WGS) entry which is preliminary data.</text>
</comment>
<dbReference type="AlphaFoldDB" id="A0A1D1W5J5"/>
<evidence type="ECO:0000313" key="1">
    <source>
        <dbReference type="EMBL" id="GAV06704.1"/>
    </source>
</evidence>
<keyword evidence="2" id="KW-1185">Reference proteome</keyword>
<sequence>MPVNPRSILNLLEDRLRAFTAIGSATQAAIKLVDVIEVLAFEYRKLHKKDQVRRIRRSDDWEPAMCYRATKED</sequence>